<dbReference type="InterPro" id="IPR036196">
    <property type="entry name" value="Ptyr_pPase_sf"/>
</dbReference>
<proteinExistence type="predicted"/>
<organism evidence="3 4">
    <name type="scientific">Arcanobacterium haemolyticum (strain ATCC 9345 / DSM 20595 / CCM 5947 / CCUG 17215 / LMG 16163 / NBRC 15585 / NCTC 8452 / 11018)</name>
    <dbReference type="NCBI Taxonomy" id="644284"/>
    <lineage>
        <taxon>Bacteria</taxon>
        <taxon>Bacillati</taxon>
        <taxon>Actinomycetota</taxon>
        <taxon>Actinomycetes</taxon>
        <taxon>Actinomycetales</taxon>
        <taxon>Actinomycetaceae</taxon>
        <taxon>Arcanobacterium</taxon>
    </lineage>
</organism>
<dbReference type="SMART" id="SM00226">
    <property type="entry name" value="LMWPc"/>
    <property type="match status" value="1"/>
</dbReference>
<reference evidence="3 4" key="1">
    <citation type="journal article" date="2010" name="Stand. Genomic Sci.">
        <title>Complete genome sequence of Arcanobacterium haemolyticum type strain (11018).</title>
        <authorList>
            <person name="Yasawong M."/>
            <person name="Teshima H."/>
            <person name="Lapidus A."/>
            <person name="Nolan M."/>
            <person name="Lucas S."/>
            <person name="Glavina Del Rio T."/>
            <person name="Tice H."/>
            <person name="Cheng J."/>
            <person name="Bruce D."/>
            <person name="Detter C."/>
            <person name="Tapia R."/>
            <person name="Han C."/>
            <person name="Goodwin L."/>
            <person name="Pitluck S."/>
            <person name="Liolios K."/>
            <person name="Ivanova N."/>
            <person name="Mavromatis K."/>
            <person name="Mikhailova N."/>
            <person name="Pati A."/>
            <person name="Chen A."/>
            <person name="Palaniappan K."/>
            <person name="Land M."/>
            <person name="Hauser L."/>
            <person name="Chang Y."/>
            <person name="Jeffries C."/>
            <person name="Rohde M."/>
            <person name="Sikorski J."/>
            <person name="Pukall R."/>
            <person name="Goker M."/>
            <person name="Woyke T."/>
            <person name="Bristow J."/>
            <person name="Eisen J."/>
            <person name="Markowitz V."/>
            <person name="Hugenholtz P."/>
            <person name="Kyrpides N."/>
            <person name="Klenk H."/>
        </authorList>
    </citation>
    <scope>NUCLEOTIDE SEQUENCE [LARGE SCALE GENOMIC DNA]</scope>
    <source>
        <strain evidence="4">ATCC 9345 / DSM 20595 / CCUG 17215 / LMG 16163 / NBRC 15585 / NCTC 8452 / 11018</strain>
    </source>
</reference>
<dbReference type="PANTHER" id="PTHR43428:SF1">
    <property type="entry name" value="ARSENATE REDUCTASE"/>
    <property type="match status" value="1"/>
</dbReference>
<feature type="domain" description="Phosphotyrosine protein phosphatase I" evidence="2">
    <location>
        <begin position="4"/>
        <end position="128"/>
    </location>
</feature>
<dbReference type="SUPFAM" id="SSF52788">
    <property type="entry name" value="Phosphotyrosine protein phosphatases I"/>
    <property type="match status" value="1"/>
</dbReference>
<dbReference type="KEGG" id="ahe:Arch_1553"/>
<accession>D7BKR6</accession>
<gene>
    <name evidence="3" type="ordered locus">Arch_1553</name>
</gene>
<dbReference type="Proteomes" id="UP000000376">
    <property type="component" value="Chromosome"/>
</dbReference>
<dbReference type="AlphaFoldDB" id="D7BKR6"/>
<dbReference type="PANTHER" id="PTHR43428">
    <property type="entry name" value="ARSENATE REDUCTASE"/>
    <property type="match status" value="1"/>
</dbReference>
<keyword evidence="4" id="KW-1185">Reference proteome</keyword>
<protein>
    <submittedName>
        <fullName evidence="3">Protein-tyrosine phosphatase, low molecular weight</fullName>
    </submittedName>
</protein>
<evidence type="ECO:0000259" key="2">
    <source>
        <dbReference type="SMART" id="SM00226"/>
    </source>
</evidence>
<dbReference type="Pfam" id="PF01451">
    <property type="entry name" value="LMWPc"/>
    <property type="match status" value="1"/>
</dbReference>
<evidence type="ECO:0000256" key="1">
    <source>
        <dbReference type="ARBA" id="ARBA00022849"/>
    </source>
</evidence>
<name>D7BKR6_ARCHD</name>
<sequence>MKPVTIMFACRQNAGRSQLAAAITRAKADPNITVLSAGTEPADKLHTEVLTVLSEMGLEPDGKPKRLEPHDVQASDWVITMGCGETCAIFPGKHYEDWPVDDPSGQPLDVVRRIRDDIQQRVDDLLKRIHS</sequence>
<dbReference type="HOGENOM" id="CLU_071415_3_3_11"/>
<dbReference type="GO" id="GO:0046685">
    <property type="term" value="P:response to arsenic-containing substance"/>
    <property type="evidence" value="ECO:0007669"/>
    <property type="project" value="UniProtKB-KW"/>
</dbReference>
<keyword evidence="1" id="KW-0059">Arsenical resistance</keyword>
<evidence type="ECO:0000313" key="4">
    <source>
        <dbReference type="Proteomes" id="UP000000376"/>
    </source>
</evidence>
<dbReference type="InterPro" id="IPR023485">
    <property type="entry name" value="Ptyr_pPase"/>
</dbReference>
<dbReference type="eggNOG" id="COG0394">
    <property type="taxonomic scope" value="Bacteria"/>
</dbReference>
<evidence type="ECO:0000313" key="3">
    <source>
        <dbReference type="EMBL" id="ADH93246.1"/>
    </source>
</evidence>
<dbReference type="STRING" id="644284.Arch_1553"/>
<dbReference type="RefSeq" id="WP_013170736.1">
    <property type="nucleotide sequence ID" value="NC_014218.1"/>
</dbReference>
<dbReference type="EMBL" id="CP002045">
    <property type="protein sequence ID" value="ADH93246.1"/>
    <property type="molecule type" value="Genomic_DNA"/>
</dbReference>
<dbReference type="Gene3D" id="3.40.50.2300">
    <property type="match status" value="1"/>
</dbReference>